<keyword evidence="4 5" id="KW-0119">Carbohydrate metabolism</keyword>
<evidence type="ECO:0000256" key="8">
    <source>
        <dbReference type="PIRSR" id="PIRSR005096-3"/>
    </source>
</evidence>
<comment type="similarity">
    <text evidence="2 5">Belongs to the aldose epimerase family.</text>
</comment>
<dbReference type="InterPro" id="IPR047215">
    <property type="entry name" value="Galactose_mutarotase-like"/>
</dbReference>
<evidence type="ECO:0000313" key="10">
    <source>
        <dbReference type="Proteomes" id="UP000315344"/>
    </source>
</evidence>
<feature type="binding site" evidence="7">
    <location>
        <position position="227"/>
    </location>
    <ligand>
        <name>beta-D-galactose</name>
        <dbReference type="ChEBI" id="CHEBI:27667"/>
    </ligand>
</feature>
<feature type="active site" description="Proton acceptor" evidence="6">
    <location>
        <position position="290"/>
    </location>
</feature>
<organism evidence="9 10">
    <name type="scientific">Paracoccus denitrificans</name>
    <dbReference type="NCBI Taxonomy" id="266"/>
    <lineage>
        <taxon>Bacteria</taxon>
        <taxon>Pseudomonadati</taxon>
        <taxon>Pseudomonadota</taxon>
        <taxon>Alphaproteobacteria</taxon>
        <taxon>Rhodobacterales</taxon>
        <taxon>Paracoccaceae</taxon>
        <taxon>Paracoccus</taxon>
    </lineage>
</organism>
<dbReference type="GO" id="GO:0004034">
    <property type="term" value="F:aldose 1-epimerase activity"/>
    <property type="evidence" value="ECO:0007669"/>
    <property type="project" value="UniProtKB-EC"/>
</dbReference>
<evidence type="ECO:0000256" key="7">
    <source>
        <dbReference type="PIRSR" id="PIRSR005096-2"/>
    </source>
</evidence>
<protein>
    <recommendedName>
        <fullName evidence="5">Aldose 1-epimerase</fullName>
        <ecNumber evidence="5">5.1.3.3</ecNumber>
    </recommendedName>
</protein>
<accession>A0A533I312</accession>
<evidence type="ECO:0000256" key="1">
    <source>
        <dbReference type="ARBA" id="ARBA00005028"/>
    </source>
</evidence>
<comment type="caution">
    <text evidence="9">The sequence shown here is derived from an EMBL/GenBank/DDBJ whole genome shotgun (WGS) entry which is preliminary data.</text>
</comment>
<comment type="catalytic activity">
    <reaction evidence="5">
        <text>alpha-D-glucose = beta-D-glucose</text>
        <dbReference type="Rhea" id="RHEA:10264"/>
        <dbReference type="ChEBI" id="CHEBI:15903"/>
        <dbReference type="ChEBI" id="CHEBI:17925"/>
        <dbReference type="EC" id="5.1.3.3"/>
    </reaction>
</comment>
<dbReference type="InterPro" id="IPR014718">
    <property type="entry name" value="GH-type_carb-bd"/>
</dbReference>
<feature type="binding site" evidence="8">
    <location>
        <begin position="72"/>
        <end position="73"/>
    </location>
    <ligand>
        <name>beta-D-galactose</name>
        <dbReference type="ChEBI" id="CHEBI:27667"/>
    </ligand>
</feature>
<reference evidence="9 10" key="1">
    <citation type="journal article" date="2017" name="Nat. Commun.">
        <title>In situ click chemistry generation of cyclooxygenase-2 inhibitors.</title>
        <authorList>
            <person name="Bhardwaj A."/>
            <person name="Kaur J."/>
            <person name="Wuest M."/>
            <person name="Wuest F."/>
        </authorList>
    </citation>
    <scope>NUCLEOTIDE SEQUENCE [LARGE SCALE GENOMIC DNA]</scope>
    <source>
        <strain evidence="9">S2_012_000_R3_94</strain>
    </source>
</reference>
<sequence>MEIAGTLPDGRAVERITLRNGPMRADILTLGAIVQGLWIEGVAHSVILGCPDIAQYLGKARYFGAIVGRFANRIAGGHFVLDGQSFQTDRNFRGRHCLHGGADGADVHLWRIENASETDVRLALTLGDGHMGFPGRIDMRAQISLSRDALTFELSAQSDAATPCSLTHHGLFDLDGTGDIRNHRLCVAAESYLPVDDDLIPIGDIAPVAGTAFDFRSQRQIGTTGLDHNFCLSRGRRPLRRVAELSGTNGLTMTVEATTCGLQIYDGAYIDAVPGHGGRIYQSHAGIALEAQAWPDAPNRPDFPDATLRPGEIFAETITYRFTQ</sequence>
<dbReference type="InterPro" id="IPR008183">
    <property type="entry name" value="Aldose_1/G6P_1-epimerase"/>
</dbReference>
<comment type="pathway">
    <text evidence="1 5">Carbohydrate metabolism; hexose metabolism.</text>
</comment>
<dbReference type="InterPro" id="IPR015443">
    <property type="entry name" value="Aldose_1-epimerase"/>
</dbReference>
<dbReference type="PANTHER" id="PTHR10091:SF0">
    <property type="entry name" value="GALACTOSE MUTAROTASE"/>
    <property type="match status" value="1"/>
</dbReference>
<dbReference type="GO" id="GO:0005737">
    <property type="term" value="C:cytoplasm"/>
    <property type="evidence" value="ECO:0007669"/>
    <property type="project" value="TreeGrafter"/>
</dbReference>
<proteinExistence type="inferred from homology"/>
<dbReference type="EMBL" id="VAFL01000009">
    <property type="protein sequence ID" value="TKW66036.1"/>
    <property type="molecule type" value="Genomic_DNA"/>
</dbReference>
<dbReference type="SUPFAM" id="SSF74650">
    <property type="entry name" value="Galactose mutarotase-like"/>
    <property type="match status" value="1"/>
</dbReference>
<dbReference type="PIRSF" id="PIRSF005096">
    <property type="entry name" value="GALM"/>
    <property type="match status" value="1"/>
</dbReference>
<evidence type="ECO:0000256" key="5">
    <source>
        <dbReference type="PIRNR" id="PIRNR005096"/>
    </source>
</evidence>
<dbReference type="GO" id="GO:0006006">
    <property type="term" value="P:glucose metabolic process"/>
    <property type="evidence" value="ECO:0007669"/>
    <property type="project" value="TreeGrafter"/>
</dbReference>
<evidence type="ECO:0000256" key="6">
    <source>
        <dbReference type="PIRSR" id="PIRSR005096-1"/>
    </source>
</evidence>
<name>A0A533I312_PARDE</name>
<keyword evidence="3 5" id="KW-0413">Isomerase</keyword>
<dbReference type="Pfam" id="PF01263">
    <property type="entry name" value="Aldose_epim"/>
    <property type="match status" value="1"/>
</dbReference>
<dbReference type="UniPathway" id="UPA00242"/>
<dbReference type="Proteomes" id="UP000315344">
    <property type="component" value="Unassembled WGS sequence"/>
</dbReference>
<evidence type="ECO:0000256" key="2">
    <source>
        <dbReference type="ARBA" id="ARBA00006206"/>
    </source>
</evidence>
<dbReference type="EC" id="5.1.3.3" evidence="5"/>
<dbReference type="GO" id="GO:0030246">
    <property type="term" value="F:carbohydrate binding"/>
    <property type="evidence" value="ECO:0007669"/>
    <property type="project" value="InterPro"/>
</dbReference>
<dbReference type="AlphaFoldDB" id="A0A533I312"/>
<dbReference type="NCBIfam" id="NF008277">
    <property type="entry name" value="PRK11055.1"/>
    <property type="match status" value="1"/>
</dbReference>
<evidence type="ECO:0000256" key="3">
    <source>
        <dbReference type="ARBA" id="ARBA00023235"/>
    </source>
</evidence>
<dbReference type="Gene3D" id="2.70.98.10">
    <property type="match status" value="1"/>
</dbReference>
<gene>
    <name evidence="9" type="ORF">DI616_12440</name>
</gene>
<dbReference type="PANTHER" id="PTHR10091">
    <property type="entry name" value="ALDOSE-1-EPIMERASE"/>
    <property type="match status" value="1"/>
</dbReference>
<dbReference type="CDD" id="cd09019">
    <property type="entry name" value="galactose_mutarotase_like"/>
    <property type="match status" value="1"/>
</dbReference>
<dbReference type="GO" id="GO:0033499">
    <property type="term" value="P:galactose catabolic process via UDP-galactose, Leloir pathway"/>
    <property type="evidence" value="ECO:0007669"/>
    <property type="project" value="TreeGrafter"/>
</dbReference>
<feature type="active site" description="Proton donor" evidence="6">
    <location>
        <position position="169"/>
    </location>
</feature>
<dbReference type="InterPro" id="IPR011013">
    <property type="entry name" value="Gal_mutarotase_sf_dom"/>
</dbReference>
<evidence type="ECO:0000256" key="4">
    <source>
        <dbReference type="ARBA" id="ARBA00023277"/>
    </source>
</evidence>
<evidence type="ECO:0000313" key="9">
    <source>
        <dbReference type="EMBL" id="TKW66036.1"/>
    </source>
</evidence>